<reference evidence="1" key="1">
    <citation type="journal article" date="2021" name="Proc. Natl. Acad. Sci. U.S.A.">
        <title>A Catalog of Tens of Thousands of Viruses from Human Metagenomes Reveals Hidden Associations with Chronic Diseases.</title>
        <authorList>
            <person name="Tisza M.J."/>
            <person name="Buck C.B."/>
        </authorList>
    </citation>
    <scope>NUCLEOTIDE SEQUENCE</scope>
    <source>
        <strain evidence="1">Ctb8j11</strain>
    </source>
</reference>
<evidence type="ECO:0000313" key="1">
    <source>
        <dbReference type="EMBL" id="DAE06434.1"/>
    </source>
</evidence>
<accession>A0A8S5PHL9</accession>
<proteinExistence type="predicted"/>
<organism evidence="1">
    <name type="scientific">Siphoviridae sp. ctb8j11</name>
    <dbReference type="NCBI Taxonomy" id="2825564"/>
    <lineage>
        <taxon>Viruses</taxon>
        <taxon>Duplodnaviria</taxon>
        <taxon>Heunggongvirae</taxon>
        <taxon>Uroviricota</taxon>
        <taxon>Caudoviricetes</taxon>
    </lineage>
</organism>
<name>A0A8S5PHL9_9CAUD</name>
<sequence length="237" mass="27374">MGTAWSEIITDYAMVIIGDTRMRDDLATNPALFFRRMAGWMQMSIPMLKSPPELLVYLTEGLTQPQYADFSWESDQNSTVSETAVETGKTGYELCSCVQIVTARNGDAIYYPYTDFTYDAETGVVTFPQQDNAGILYSLDFYTDGQFAHELTMKQKRLLAMAIAVNWDNRFNREWLNIQPKVHDRSFNPPNENTTMKESTARFEKNAQLFYAELRGYEQECAYMRTVNPTRRIFQLL</sequence>
<dbReference type="EMBL" id="BK015437">
    <property type="protein sequence ID" value="DAE06434.1"/>
    <property type="molecule type" value="Genomic_DNA"/>
</dbReference>
<protein>
    <submittedName>
        <fullName evidence="1">Uncharacterized protein</fullName>
    </submittedName>
</protein>